<dbReference type="InterPro" id="IPR002347">
    <property type="entry name" value="SDR_fam"/>
</dbReference>
<dbReference type="Pfam" id="PF00106">
    <property type="entry name" value="adh_short"/>
    <property type="match status" value="1"/>
</dbReference>
<comment type="similarity">
    <text evidence="1">Belongs to the short-chain dehydrogenases/reductases (SDR) family.</text>
</comment>
<dbReference type="EMBL" id="JACHGY010000001">
    <property type="protein sequence ID" value="MBB6429763.1"/>
    <property type="molecule type" value="Genomic_DNA"/>
</dbReference>
<dbReference type="PRINTS" id="PR00081">
    <property type="entry name" value="GDHRDH"/>
</dbReference>
<sequence>MSQPFTNRVALVTGASAGIGWATAKSLAEAGAKVAVSARRGEKLEALVAEIAAAGGKAKAFPADVSDPAATDAMWAQVVDWAGGVPEIVVANAGRGLAGGVLSSDESAWESLFKLNVTGTMHFMRIVAGAMKAKLEAAGVTPADADFPGADLVVLGSTVGSNVSPFSGAYGASKFAVEGAVEALRREVGSTGIRVTNIKPGIVLSEFQDVAGYDEENFGKTVAKFGKMLQPEDIARTICHIVAEPPHVHVNTVTIRPVGQDYP</sequence>
<dbReference type="Gene3D" id="3.40.50.720">
    <property type="entry name" value="NAD(P)-binding Rossmann-like Domain"/>
    <property type="match status" value="1"/>
</dbReference>
<dbReference type="PANTHER" id="PTHR44196">
    <property type="entry name" value="DEHYDROGENASE/REDUCTASE SDR FAMILY MEMBER 7B"/>
    <property type="match status" value="1"/>
</dbReference>
<reference evidence="3 4" key="1">
    <citation type="submission" date="2020-08" db="EMBL/GenBank/DDBJ databases">
        <title>Genomic Encyclopedia of Type Strains, Phase IV (KMG-IV): sequencing the most valuable type-strain genomes for metagenomic binning, comparative biology and taxonomic classification.</title>
        <authorList>
            <person name="Goeker M."/>
        </authorList>
    </citation>
    <scope>NUCLEOTIDE SEQUENCE [LARGE SCALE GENOMIC DNA]</scope>
    <source>
        <strain evidence="3 4">DSM 103725</strain>
    </source>
</reference>
<evidence type="ECO:0000256" key="1">
    <source>
        <dbReference type="ARBA" id="ARBA00006484"/>
    </source>
</evidence>
<comment type="caution">
    <text evidence="3">The sequence shown here is derived from an EMBL/GenBank/DDBJ whole genome shotgun (WGS) entry which is preliminary data.</text>
</comment>
<gene>
    <name evidence="3" type="ORF">HNQ40_001569</name>
</gene>
<evidence type="ECO:0000256" key="2">
    <source>
        <dbReference type="ARBA" id="ARBA00023002"/>
    </source>
</evidence>
<dbReference type="RefSeq" id="WP_184677326.1">
    <property type="nucleotide sequence ID" value="NZ_JACHGY010000001.1"/>
</dbReference>
<keyword evidence="2" id="KW-0560">Oxidoreductase</keyword>
<protein>
    <submittedName>
        <fullName evidence="3">NADP-dependent 3-hydroxy acid dehydrogenase YdfG</fullName>
    </submittedName>
</protein>
<dbReference type="FunFam" id="3.40.50.720:FF:000047">
    <property type="entry name" value="NADP-dependent L-serine/L-allo-threonine dehydrogenase"/>
    <property type="match status" value="1"/>
</dbReference>
<name>A0A7X0H5Z2_9BACT</name>
<evidence type="ECO:0000313" key="3">
    <source>
        <dbReference type="EMBL" id="MBB6429763.1"/>
    </source>
</evidence>
<accession>A0A7X0H5Z2</accession>
<keyword evidence="4" id="KW-1185">Reference proteome</keyword>
<dbReference type="AlphaFoldDB" id="A0A7X0H5Z2"/>
<dbReference type="GO" id="GO:0016616">
    <property type="term" value="F:oxidoreductase activity, acting on the CH-OH group of donors, NAD or NADP as acceptor"/>
    <property type="evidence" value="ECO:0007669"/>
    <property type="project" value="UniProtKB-ARBA"/>
</dbReference>
<dbReference type="InterPro" id="IPR036291">
    <property type="entry name" value="NAD(P)-bd_dom_sf"/>
</dbReference>
<dbReference type="Proteomes" id="UP000541810">
    <property type="component" value="Unassembled WGS sequence"/>
</dbReference>
<dbReference type="GO" id="GO:0016020">
    <property type="term" value="C:membrane"/>
    <property type="evidence" value="ECO:0007669"/>
    <property type="project" value="TreeGrafter"/>
</dbReference>
<organism evidence="3 4">
    <name type="scientific">Algisphaera agarilytica</name>
    <dbReference type="NCBI Taxonomy" id="1385975"/>
    <lineage>
        <taxon>Bacteria</taxon>
        <taxon>Pseudomonadati</taxon>
        <taxon>Planctomycetota</taxon>
        <taxon>Phycisphaerae</taxon>
        <taxon>Phycisphaerales</taxon>
        <taxon>Phycisphaeraceae</taxon>
        <taxon>Algisphaera</taxon>
    </lineage>
</organism>
<dbReference type="PANTHER" id="PTHR44196:SF1">
    <property type="entry name" value="DEHYDROGENASE_REDUCTASE SDR FAMILY MEMBER 7B"/>
    <property type="match status" value="1"/>
</dbReference>
<proteinExistence type="inferred from homology"/>
<dbReference type="SUPFAM" id="SSF51735">
    <property type="entry name" value="NAD(P)-binding Rossmann-fold domains"/>
    <property type="match status" value="1"/>
</dbReference>
<evidence type="ECO:0000313" key="4">
    <source>
        <dbReference type="Proteomes" id="UP000541810"/>
    </source>
</evidence>